<proteinExistence type="predicted"/>
<feature type="non-terminal residue" evidence="1">
    <location>
        <position position="1"/>
    </location>
</feature>
<protein>
    <submittedName>
        <fullName evidence="1">Pseudouridylate synthase</fullName>
    </submittedName>
</protein>
<accession>A0ABU9GUQ7</accession>
<name>A0ABU9GUQ7_9GAMM</name>
<reference evidence="1 2" key="1">
    <citation type="submission" date="2024-02" db="EMBL/GenBank/DDBJ databases">
        <title>Bacteria isolated from the canopy kelp, Nereocystis luetkeana.</title>
        <authorList>
            <person name="Pfister C.A."/>
            <person name="Younker I.T."/>
            <person name="Light S.H."/>
        </authorList>
    </citation>
    <scope>NUCLEOTIDE SEQUENCE [LARGE SCALE GENOMIC DNA]</scope>
    <source>
        <strain evidence="1 2">TI.1.05</strain>
    </source>
</reference>
<comment type="caution">
    <text evidence="1">The sequence shown here is derived from an EMBL/GenBank/DDBJ whole genome shotgun (WGS) entry which is preliminary data.</text>
</comment>
<keyword evidence="2" id="KW-1185">Reference proteome</keyword>
<evidence type="ECO:0000313" key="1">
    <source>
        <dbReference type="EMBL" id="MEL0631042.1"/>
    </source>
</evidence>
<dbReference type="EMBL" id="JBAKAZ010000372">
    <property type="protein sequence ID" value="MEL0631042.1"/>
    <property type="molecule type" value="Genomic_DNA"/>
</dbReference>
<gene>
    <name evidence="1" type="ORF">V6256_15855</name>
</gene>
<evidence type="ECO:0000313" key="2">
    <source>
        <dbReference type="Proteomes" id="UP001369082"/>
    </source>
</evidence>
<organism evidence="1 2">
    <name type="scientific">Psychromonas aquatilis</name>
    <dbReference type="NCBI Taxonomy" id="2005072"/>
    <lineage>
        <taxon>Bacteria</taxon>
        <taxon>Pseudomonadati</taxon>
        <taxon>Pseudomonadota</taxon>
        <taxon>Gammaproteobacteria</taxon>
        <taxon>Alteromonadales</taxon>
        <taxon>Psychromonadaceae</taxon>
        <taxon>Psychromonas</taxon>
    </lineage>
</organism>
<dbReference type="Gene3D" id="3.30.2350.10">
    <property type="entry name" value="Pseudouridine synthase"/>
    <property type="match status" value="1"/>
</dbReference>
<dbReference type="Proteomes" id="UP001369082">
    <property type="component" value="Unassembled WGS sequence"/>
</dbReference>
<feature type="non-terminal residue" evidence="1">
    <location>
        <position position="72"/>
    </location>
</feature>
<sequence length="72" mass="8047">QQFIDQTSEKSYLAVVRGHLGEGSLDYPLKYQYDKIEDKKADITKPPQEAVTEYLCLAPTEVPIAVVPYASS</sequence>